<dbReference type="PANTHER" id="PTHR33280:SF1">
    <property type="entry name" value="LARGE RIBOSOMAL SUBUNIT PROTEIN BL31C"/>
    <property type="match status" value="1"/>
</dbReference>
<dbReference type="GO" id="GO:1990904">
    <property type="term" value="C:ribonucleoprotein complex"/>
    <property type="evidence" value="ECO:0007669"/>
    <property type="project" value="UniProtKB-KW"/>
</dbReference>
<dbReference type="GO" id="GO:0005840">
    <property type="term" value="C:ribosome"/>
    <property type="evidence" value="ECO:0007669"/>
    <property type="project" value="UniProtKB-KW"/>
</dbReference>
<comment type="caution">
    <text evidence="9">The sequence shown here is derived from an EMBL/GenBank/DDBJ whole genome shotgun (WGS) entry which is preliminary data.</text>
</comment>
<dbReference type="NCBIfam" id="TIGR00105">
    <property type="entry name" value="L31"/>
    <property type="match status" value="1"/>
</dbReference>
<dbReference type="Gene3D" id="4.10.830.30">
    <property type="entry name" value="Ribosomal protein L31"/>
    <property type="match status" value="1"/>
</dbReference>
<evidence type="ECO:0000256" key="6">
    <source>
        <dbReference type="ARBA" id="ARBA00023274"/>
    </source>
</evidence>
<dbReference type="NCBIfam" id="NF000612">
    <property type="entry name" value="PRK00019.1"/>
    <property type="match status" value="1"/>
</dbReference>
<dbReference type="Proteomes" id="UP000016646">
    <property type="component" value="Unassembled WGS sequence"/>
</dbReference>
<sequence>MKKGIHPEYKLTKITCACGNVIETRSTAQNIRVEICSACHPFYTGKQKLVDTAGRIDRFNKRYGIKSEESAN</sequence>
<dbReference type="InterPro" id="IPR002150">
    <property type="entry name" value="Ribosomal_bL31"/>
</dbReference>
<evidence type="ECO:0000256" key="1">
    <source>
        <dbReference type="ARBA" id="ARBA00009296"/>
    </source>
</evidence>
<accession>U2MZS1</accession>
<dbReference type="GO" id="GO:0046872">
    <property type="term" value="F:metal ion binding"/>
    <property type="evidence" value="ECO:0007669"/>
    <property type="project" value="UniProtKB-KW"/>
</dbReference>
<feature type="binding site" evidence="8">
    <location>
        <position position="18"/>
    </location>
    <ligand>
        <name>Zn(2+)</name>
        <dbReference type="ChEBI" id="CHEBI:29105"/>
    </ligand>
</feature>
<dbReference type="RefSeq" id="WP_021329766.1">
    <property type="nucleotide sequence ID" value="NZ_AUZJ01000014.1"/>
</dbReference>
<dbReference type="PRINTS" id="PR01249">
    <property type="entry name" value="RIBOSOMALL31"/>
</dbReference>
<keyword evidence="8" id="KW-0862">Zinc</keyword>
<evidence type="ECO:0000256" key="3">
    <source>
        <dbReference type="ARBA" id="ARBA00022730"/>
    </source>
</evidence>
<gene>
    <name evidence="8 9" type="primary">rpmE</name>
    <name evidence="10" type="ORF">HMPREF0860_1344</name>
    <name evidence="9" type="ORF">HMPREF1325_1967</name>
</gene>
<comment type="cofactor">
    <cofactor evidence="8">
        <name>Zn(2+)</name>
        <dbReference type="ChEBI" id="CHEBI:29105"/>
    </cofactor>
    <text evidence="8">Binds 1 zinc ion per subunit.</text>
</comment>
<dbReference type="eggNOG" id="COG0254">
    <property type="taxonomic scope" value="Bacteria"/>
</dbReference>
<reference evidence="11 12" key="1">
    <citation type="submission" date="2013-08" db="EMBL/GenBank/DDBJ databases">
        <authorList>
            <person name="Durkin A.S."/>
            <person name="Haft D.R."/>
            <person name="McCorrison J."/>
            <person name="Torralba M."/>
            <person name="Gillis M."/>
            <person name="Haft D.H."/>
            <person name="Methe B."/>
            <person name="Sutton G."/>
            <person name="Nelson K.E."/>
        </authorList>
    </citation>
    <scope>NUCLEOTIDE SEQUENCE [LARGE SCALE GENOMIC DNA]</scope>
    <source>
        <strain evidence="10 12">ATCC 35536</strain>
        <strain evidence="9 11">VPI DR56BR1116</strain>
    </source>
</reference>
<keyword evidence="6 8" id="KW-0687">Ribonucleoprotein</keyword>
<evidence type="ECO:0000256" key="2">
    <source>
        <dbReference type="ARBA" id="ARBA00011838"/>
    </source>
</evidence>
<dbReference type="STRING" id="1125725.HMPREF1325_1967"/>
<feature type="binding site" evidence="8">
    <location>
        <position position="36"/>
    </location>
    <ligand>
        <name>Zn(2+)</name>
        <dbReference type="ChEBI" id="CHEBI:29105"/>
    </ligand>
</feature>
<dbReference type="OrthoDB" id="9803251at2"/>
<dbReference type="Proteomes" id="UP000016412">
    <property type="component" value="Unassembled WGS sequence"/>
</dbReference>
<dbReference type="GO" id="GO:0003735">
    <property type="term" value="F:structural constituent of ribosome"/>
    <property type="evidence" value="ECO:0007669"/>
    <property type="project" value="InterPro"/>
</dbReference>
<dbReference type="GO" id="GO:0019843">
    <property type="term" value="F:rRNA binding"/>
    <property type="evidence" value="ECO:0007669"/>
    <property type="project" value="UniProtKB-KW"/>
</dbReference>
<evidence type="ECO:0000256" key="5">
    <source>
        <dbReference type="ARBA" id="ARBA00022980"/>
    </source>
</evidence>
<evidence type="ECO:0000313" key="11">
    <source>
        <dbReference type="Proteomes" id="UP000016412"/>
    </source>
</evidence>
<dbReference type="PATRIC" id="fig|1125725.3.peg.780"/>
<dbReference type="InterPro" id="IPR027491">
    <property type="entry name" value="Ribosomal_bL31_A"/>
</dbReference>
<feature type="binding site" evidence="8">
    <location>
        <position position="16"/>
    </location>
    <ligand>
        <name>Zn(2+)</name>
        <dbReference type="ChEBI" id="CHEBI:29105"/>
    </ligand>
</feature>
<dbReference type="SUPFAM" id="SSF143800">
    <property type="entry name" value="L28p-like"/>
    <property type="match status" value="1"/>
</dbReference>
<dbReference type="Pfam" id="PF01197">
    <property type="entry name" value="Ribosomal_L31"/>
    <property type="match status" value="1"/>
</dbReference>
<keyword evidence="3 8" id="KW-0699">rRNA-binding</keyword>
<protein>
    <recommendedName>
        <fullName evidence="7 8">Large ribosomal subunit protein bL31</fullName>
    </recommendedName>
</protein>
<keyword evidence="8" id="KW-0479">Metal-binding</keyword>
<comment type="function">
    <text evidence="8">Binds the 23S rRNA.</text>
</comment>
<proteinExistence type="inferred from homology"/>
<evidence type="ECO:0000313" key="12">
    <source>
        <dbReference type="Proteomes" id="UP000016646"/>
    </source>
</evidence>
<feature type="binding site" evidence="8">
    <location>
        <position position="39"/>
    </location>
    <ligand>
        <name>Zn(2+)</name>
        <dbReference type="ChEBI" id="CHEBI:29105"/>
    </ligand>
</feature>
<dbReference type="NCBIfam" id="NF001809">
    <property type="entry name" value="PRK00528.1"/>
    <property type="match status" value="1"/>
</dbReference>
<evidence type="ECO:0000313" key="10">
    <source>
        <dbReference type="EMBL" id="ERK04694.1"/>
    </source>
</evidence>
<dbReference type="EMBL" id="AVQI01000016">
    <property type="protein sequence ID" value="ERK04694.1"/>
    <property type="molecule type" value="Genomic_DNA"/>
</dbReference>
<dbReference type="InterPro" id="IPR034704">
    <property type="entry name" value="Ribosomal_bL28/bL31-like_sf"/>
</dbReference>
<dbReference type="GO" id="GO:0006412">
    <property type="term" value="P:translation"/>
    <property type="evidence" value="ECO:0007669"/>
    <property type="project" value="UniProtKB-UniRule"/>
</dbReference>
<evidence type="ECO:0000256" key="7">
    <source>
        <dbReference type="ARBA" id="ARBA00035687"/>
    </source>
</evidence>
<dbReference type="PROSITE" id="PS01143">
    <property type="entry name" value="RIBOSOMAL_L31"/>
    <property type="match status" value="1"/>
</dbReference>
<evidence type="ECO:0000256" key="4">
    <source>
        <dbReference type="ARBA" id="ARBA00022884"/>
    </source>
</evidence>
<dbReference type="PANTHER" id="PTHR33280">
    <property type="entry name" value="50S RIBOSOMAL PROTEIN L31, CHLOROPLASTIC"/>
    <property type="match status" value="1"/>
</dbReference>
<dbReference type="HAMAP" id="MF_00501">
    <property type="entry name" value="Ribosomal_bL31_1"/>
    <property type="match status" value="1"/>
</dbReference>
<comment type="similarity">
    <text evidence="1 8">Belongs to the bacterial ribosomal protein bL31 family. Type A subfamily.</text>
</comment>
<dbReference type="AlphaFoldDB" id="U2MZS1"/>
<evidence type="ECO:0000256" key="8">
    <source>
        <dbReference type="HAMAP-Rule" id="MF_00501"/>
    </source>
</evidence>
<keyword evidence="5 8" id="KW-0689">Ribosomal protein</keyword>
<keyword evidence="12" id="KW-1185">Reference proteome</keyword>
<organism evidence="9 11">
    <name type="scientific">Treponema socranskii subsp. socranskii VPI DR56BR1116 = ATCC 35536</name>
    <dbReference type="NCBI Taxonomy" id="1125725"/>
    <lineage>
        <taxon>Bacteria</taxon>
        <taxon>Pseudomonadati</taxon>
        <taxon>Spirochaetota</taxon>
        <taxon>Spirochaetia</taxon>
        <taxon>Spirochaetales</taxon>
        <taxon>Treponemataceae</taxon>
        <taxon>Treponema</taxon>
    </lineage>
</organism>
<keyword evidence="4 8" id="KW-0694">RNA-binding</keyword>
<name>U2MZS1_TRESO</name>
<comment type="subunit">
    <text evidence="2 8">Part of the 50S ribosomal subunit.</text>
</comment>
<dbReference type="EMBL" id="AUZJ01000014">
    <property type="protein sequence ID" value="ERF61222.1"/>
    <property type="molecule type" value="Genomic_DNA"/>
</dbReference>
<evidence type="ECO:0000313" key="9">
    <source>
        <dbReference type="EMBL" id="ERF61222.1"/>
    </source>
</evidence>
<dbReference type="InterPro" id="IPR042105">
    <property type="entry name" value="Ribosomal_bL31_sf"/>
</dbReference>